<keyword evidence="3" id="KW-1185">Reference proteome</keyword>
<feature type="transmembrane region" description="Helical" evidence="1">
    <location>
        <begin position="12"/>
        <end position="32"/>
    </location>
</feature>
<dbReference type="AlphaFoldDB" id="A0A1N6FNQ5"/>
<dbReference type="Proteomes" id="UP000184932">
    <property type="component" value="Unassembled WGS sequence"/>
</dbReference>
<sequence>MDDLSPSHRALRLSIALALASAGLSLLLFTIPREMIMPRPPLYQFEGLAFRFVQGAGLAISLLSMLIAAVLPQAVPLPGSGRCARIGAHLATALLALIAVANIWFATRSGLELAARDVYVAQVAVLSLGALIGIAGPLALIAALALRLPRRGPRIAALAALALLVLADVALSAGLSPLPTGGLLLALLLLLATALHRHALMPGATRPWLVALAALWALPWAVARLPLAGAALMISDTSQRFPSLAEALLAPEPADHLIGALPLLLCLGALASLLFAQPHRRINRALATLLCLAALLPALVQALGYAPFSPSAALDMLRSGALGPGAALATFLGWVALTAAVPIAALAAAWLWLKAARDPL</sequence>
<feature type="transmembrane region" description="Helical" evidence="1">
    <location>
        <begin position="178"/>
        <end position="196"/>
    </location>
</feature>
<gene>
    <name evidence="2" type="ORF">SAMN05444002_1824</name>
</gene>
<protein>
    <submittedName>
        <fullName evidence="2">Uncharacterized protein</fullName>
    </submittedName>
</protein>
<keyword evidence="1" id="KW-1133">Transmembrane helix</keyword>
<keyword evidence="1" id="KW-0812">Transmembrane</keyword>
<evidence type="ECO:0000256" key="1">
    <source>
        <dbReference type="SAM" id="Phobius"/>
    </source>
</evidence>
<evidence type="ECO:0000313" key="3">
    <source>
        <dbReference type="Proteomes" id="UP000184932"/>
    </source>
</evidence>
<feature type="transmembrane region" description="Helical" evidence="1">
    <location>
        <begin position="326"/>
        <end position="353"/>
    </location>
</feature>
<accession>A0A1N6FNQ5</accession>
<dbReference type="RefSeq" id="WP_074255916.1">
    <property type="nucleotide sequence ID" value="NZ_FSRL01000001.1"/>
</dbReference>
<feature type="transmembrane region" description="Helical" evidence="1">
    <location>
        <begin position="86"/>
        <end position="107"/>
    </location>
</feature>
<dbReference type="OrthoDB" id="9858504at2"/>
<feature type="transmembrane region" description="Helical" evidence="1">
    <location>
        <begin position="254"/>
        <end position="275"/>
    </location>
</feature>
<dbReference type="EMBL" id="FSRL01000001">
    <property type="protein sequence ID" value="SIN96896.1"/>
    <property type="molecule type" value="Genomic_DNA"/>
</dbReference>
<feature type="transmembrane region" description="Helical" evidence="1">
    <location>
        <begin position="119"/>
        <end position="143"/>
    </location>
</feature>
<proteinExistence type="predicted"/>
<reference evidence="3" key="1">
    <citation type="submission" date="2016-11" db="EMBL/GenBank/DDBJ databases">
        <authorList>
            <person name="Varghese N."/>
            <person name="Submissions S."/>
        </authorList>
    </citation>
    <scope>NUCLEOTIDE SEQUENCE [LARGE SCALE GENOMIC DNA]</scope>
    <source>
        <strain evidence="3">DSM 29440</strain>
    </source>
</reference>
<evidence type="ECO:0000313" key="2">
    <source>
        <dbReference type="EMBL" id="SIN96896.1"/>
    </source>
</evidence>
<name>A0A1N6FNQ5_9RHOB</name>
<organism evidence="2 3">
    <name type="scientific">Vannielia litorea</name>
    <dbReference type="NCBI Taxonomy" id="1217970"/>
    <lineage>
        <taxon>Bacteria</taxon>
        <taxon>Pseudomonadati</taxon>
        <taxon>Pseudomonadota</taxon>
        <taxon>Alphaproteobacteria</taxon>
        <taxon>Rhodobacterales</taxon>
        <taxon>Paracoccaceae</taxon>
        <taxon>Vannielia</taxon>
    </lineage>
</organism>
<feature type="transmembrane region" description="Helical" evidence="1">
    <location>
        <begin position="287"/>
        <end position="306"/>
    </location>
</feature>
<feature type="transmembrane region" description="Helical" evidence="1">
    <location>
        <begin position="208"/>
        <end position="234"/>
    </location>
</feature>
<feature type="transmembrane region" description="Helical" evidence="1">
    <location>
        <begin position="52"/>
        <end position="74"/>
    </location>
</feature>
<keyword evidence="1" id="KW-0472">Membrane</keyword>
<feature type="transmembrane region" description="Helical" evidence="1">
    <location>
        <begin position="155"/>
        <end position="172"/>
    </location>
</feature>